<dbReference type="EMBL" id="JWIN03000013">
    <property type="protein sequence ID" value="KAB1269134.1"/>
    <property type="molecule type" value="Genomic_DNA"/>
</dbReference>
<reference evidence="3 4" key="1">
    <citation type="journal article" date="2019" name="Mol. Ecol. Resour.">
        <title>Improving Illumina assemblies with Hi-C and long reads: an example with the North African dromedary.</title>
        <authorList>
            <person name="Elbers J.P."/>
            <person name="Rogers M.F."/>
            <person name="Perelman P.L."/>
            <person name="Proskuryakova A.A."/>
            <person name="Serdyukova N.A."/>
            <person name="Johnson W.E."/>
            <person name="Horin P."/>
            <person name="Corander J."/>
            <person name="Murphy D."/>
            <person name="Burger P.A."/>
        </authorList>
    </citation>
    <scope>NUCLEOTIDE SEQUENCE [LARGE SCALE GENOMIC DNA]</scope>
    <source>
        <strain evidence="3">Drom800</strain>
        <tissue evidence="3">Blood</tissue>
    </source>
</reference>
<sequence length="845" mass="88311">MTGPLWSSDNSEKDQAGRYWTAMEPDPQAGQVDGVVRGVDGSGASKEAERAVWDGGGARPPRKPFHPGSHGGRAGGPRDPHQLPRRLQGAHDCCYATPRSGSRHPNITVTAARSTGCGASRGSAASARLRPCTQCYSATTSHDLAHASSATRRRNRARVTLSPRQGSQGSHKGHLPGGEGGSGPDWEWGSQDVEGKGKSGRVGGHPGWDVETGRSVASVTWADGNTKLPRGPQGQGGIKCVGRRRRLTTGSIIPRLAPASTDPPQFIDRRAPCTASRTAGTVLCSFRHKTRWTFHPGALTKAHSFWVGTWCVVIDDLDTVKRLQAGHGDGDSDMAPARPAPGGVGAQGVTAAASPGRWKQEPGRTALQWRPTSASRAGTTAAAGRGQAWNMADDEGNTALHYAPWIAHANNTPLHCAISGGSAASGIVEVLTEVPGIDITATNSQGSLSCTTRPSKDTRCEAVKKILARARQLVDAQKEDGFTALHWSALNNHGRWPGFSSRGRCDECSQTVLLHALAAWRAAGHVGLVAAAGGRGCSVNAEDGRGIRAARGTERHSCRPVGWGRGGTRGPAAACPGVLPAHPHQRLSTTQLQGLRPPGNAGVTAGAAVACFLALEGADLSYANHAAGARWTWATEGRVSKPCRDVPSASVSRGGLSGRQAGGVGPGTRLVISAPTPVTNLHVPAPSGPRPPSAWVSELALLVLFAPVPAPHGVRGVLAEDEEVHQVPGGHHQEAASRWQEVVSAAPHPARRGSWWRSSQSRYRQMEERLTAPSVSTATSAPRVPVRPRRVRACGAALSACPICASPSATASRSSVAPAPAGPPVPGQHLRPPLHTPIQFYKKIP</sequence>
<dbReference type="InterPro" id="IPR010606">
    <property type="entry name" value="Mib_Herc2"/>
</dbReference>
<feature type="compositionally biased region" description="Gly residues" evidence="1">
    <location>
        <begin position="655"/>
        <end position="666"/>
    </location>
</feature>
<dbReference type="InterPro" id="IPR036770">
    <property type="entry name" value="Ankyrin_rpt-contain_sf"/>
</dbReference>
<dbReference type="GO" id="GO:0016567">
    <property type="term" value="P:protein ubiquitination"/>
    <property type="evidence" value="ECO:0007669"/>
    <property type="project" value="InterPro"/>
</dbReference>
<dbReference type="PANTHER" id="PTHR24202">
    <property type="entry name" value="E3 UBIQUITIN-PROTEIN LIGASE MIB2"/>
    <property type="match status" value="1"/>
</dbReference>
<feature type="compositionally biased region" description="Low complexity" evidence="1">
    <location>
        <begin position="810"/>
        <end position="819"/>
    </location>
</feature>
<dbReference type="GO" id="GO:0004842">
    <property type="term" value="F:ubiquitin-protein transferase activity"/>
    <property type="evidence" value="ECO:0007669"/>
    <property type="project" value="InterPro"/>
</dbReference>
<organism evidence="3 4">
    <name type="scientific">Camelus dromedarius</name>
    <name type="common">Dromedary</name>
    <name type="synonym">Arabian camel</name>
    <dbReference type="NCBI Taxonomy" id="9838"/>
    <lineage>
        <taxon>Eukaryota</taxon>
        <taxon>Metazoa</taxon>
        <taxon>Chordata</taxon>
        <taxon>Craniata</taxon>
        <taxon>Vertebrata</taxon>
        <taxon>Euteleostomi</taxon>
        <taxon>Mammalia</taxon>
        <taxon>Eutheria</taxon>
        <taxon>Laurasiatheria</taxon>
        <taxon>Artiodactyla</taxon>
        <taxon>Tylopoda</taxon>
        <taxon>Camelidae</taxon>
        <taxon>Camelus</taxon>
    </lineage>
</organism>
<dbReference type="GO" id="GO:0046872">
    <property type="term" value="F:metal ion binding"/>
    <property type="evidence" value="ECO:0007669"/>
    <property type="project" value="InterPro"/>
</dbReference>
<feature type="region of interest" description="Disordered" evidence="1">
    <location>
        <begin position="1"/>
        <end position="83"/>
    </location>
</feature>
<feature type="domain" description="MIB/HERC2" evidence="2">
    <location>
        <begin position="166"/>
        <end position="244"/>
    </location>
</feature>
<evidence type="ECO:0000313" key="4">
    <source>
        <dbReference type="Proteomes" id="UP000299084"/>
    </source>
</evidence>
<evidence type="ECO:0000256" key="1">
    <source>
        <dbReference type="SAM" id="MobiDB-lite"/>
    </source>
</evidence>
<feature type="region of interest" description="Disordered" evidence="1">
    <location>
        <begin position="642"/>
        <end position="666"/>
    </location>
</feature>
<protein>
    <submittedName>
        <fullName evidence="3">E3 ubiquitin-protein ligase MIB2</fullName>
    </submittedName>
</protein>
<name>A0A5N4DE02_CAMDR</name>
<keyword evidence="4" id="KW-1185">Reference proteome</keyword>
<feature type="region of interest" description="Disordered" evidence="1">
    <location>
        <begin position="143"/>
        <end position="211"/>
    </location>
</feature>
<evidence type="ECO:0000313" key="3">
    <source>
        <dbReference type="EMBL" id="KAB1269134.1"/>
    </source>
</evidence>
<gene>
    <name evidence="3" type="ORF">Cadr_000013059</name>
</gene>
<feature type="region of interest" description="Disordered" evidence="1">
    <location>
        <begin position="328"/>
        <end position="348"/>
    </location>
</feature>
<dbReference type="AlphaFoldDB" id="A0A5N4DE02"/>
<proteinExistence type="predicted"/>
<dbReference type="SUPFAM" id="SSF48403">
    <property type="entry name" value="Ankyrin repeat"/>
    <property type="match status" value="1"/>
</dbReference>
<feature type="region of interest" description="Disordered" evidence="1">
    <location>
        <begin position="810"/>
        <end position="837"/>
    </location>
</feature>
<dbReference type="PROSITE" id="PS51416">
    <property type="entry name" value="MIB_HERC2"/>
    <property type="match status" value="1"/>
</dbReference>
<dbReference type="PANTHER" id="PTHR24202:SF4">
    <property type="entry name" value="E3 UBIQUITIN-PROTEIN LIGASE MIB2-RELATED"/>
    <property type="match status" value="1"/>
</dbReference>
<feature type="compositionally biased region" description="Low complexity" evidence="1">
    <location>
        <begin position="335"/>
        <end position="348"/>
    </location>
</feature>
<evidence type="ECO:0000259" key="2">
    <source>
        <dbReference type="PROSITE" id="PS51416"/>
    </source>
</evidence>
<dbReference type="Proteomes" id="UP000299084">
    <property type="component" value="Unassembled WGS sequence"/>
</dbReference>
<dbReference type="Gene3D" id="1.25.40.20">
    <property type="entry name" value="Ankyrin repeat-containing domain"/>
    <property type="match status" value="1"/>
</dbReference>
<comment type="caution">
    <text evidence="3">The sequence shown here is derived from an EMBL/GenBank/DDBJ whole genome shotgun (WGS) entry which is preliminary data.</text>
</comment>
<feature type="compositionally biased region" description="Low complexity" evidence="1">
    <location>
        <begin position="28"/>
        <end position="45"/>
    </location>
</feature>
<accession>A0A5N4DE02</accession>
<dbReference type="GO" id="GO:0005737">
    <property type="term" value="C:cytoplasm"/>
    <property type="evidence" value="ECO:0007669"/>
    <property type="project" value="TreeGrafter"/>
</dbReference>